<protein>
    <submittedName>
        <fullName evidence="2">Uncharacterized protein</fullName>
    </submittedName>
</protein>
<sequence>MPSRTLLTSRNLPLTHCYNRTISVLINSCRSCPGIVPNERIRNIGISGEDHTHRARPFLHGQDSRDPRGQGKRWSRSHHGLDGAGEAERHHHPVSWDYNINIPVCCSVLSRPCGLHHRGGASPACFEQGDPGPMCGWRGPVADPDREQTDETLQRSLPHLHQQAGPHGSQPQPRPAGHEDQAEP</sequence>
<gene>
    <name evidence="2" type="ORF">GSONMT00000381001</name>
</gene>
<dbReference type="Proteomes" id="UP000193380">
    <property type="component" value="Unassembled WGS sequence"/>
</dbReference>
<evidence type="ECO:0000256" key="1">
    <source>
        <dbReference type="SAM" id="MobiDB-lite"/>
    </source>
</evidence>
<reference evidence="2" key="1">
    <citation type="journal article" date="2014" name="Nat. Commun.">
        <title>The rainbow trout genome provides novel insights into evolution after whole-genome duplication in vertebrates.</title>
        <authorList>
            <person name="Berthelot C."/>
            <person name="Brunet F."/>
            <person name="Chalopin D."/>
            <person name="Juanchich A."/>
            <person name="Bernard M."/>
            <person name="Noel B."/>
            <person name="Bento P."/>
            <person name="Da Silva C."/>
            <person name="Labadie K."/>
            <person name="Alberti A."/>
            <person name="Aury J.M."/>
            <person name="Louis A."/>
            <person name="Dehais P."/>
            <person name="Bardou P."/>
            <person name="Montfort J."/>
            <person name="Klopp C."/>
            <person name="Cabau C."/>
            <person name="Gaspin C."/>
            <person name="Thorgaard G.H."/>
            <person name="Boussaha M."/>
            <person name="Quillet E."/>
            <person name="Guyomard R."/>
            <person name="Galiana D."/>
            <person name="Bobe J."/>
            <person name="Volff J.N."/>
            <person name="Genet C."/>
            <person name="Wincker P."/>
            <person name="Jaillon O."/>
            <person name="Roest Crollius H."/>
            <person name="Guiguen Y."/>
        </authorList>
    </citation>
    <scope>NUCLEOTIDE SEQUENCE [LARGE SCALE GENOMIC DNA]</scope>
</reference>
<dbReference type="EMBL" id="FR905031">
    <property type="protein sequence ID" value="CDQ75152.1"/>
    <property type="molecule type" value="Genomic_DNA"/>
</dbReference>
<feature type="compositionally biased region" description="Basic and acidic residues" evidence="1">
    <location>
        <begin position="143"/>
        <end position="153"/>
    </location>
</feature>
<dbReference type="AlphaFoldDB" id="A0A060X7C8"/>
<dbReference type="PaxDb" id="8022-A0A060X7C8"/>
<feature type="region of interest" description="Disordered" evidence="1">
    <location>
        <begin position="47"/>
        <end position="87"/>
    </location>
</feature>
<reference evidence="2" key="2">
    <citation type="submission" date="2014-03" db="EMBL/GenBank/DDBJ databases">
        <authorList>
            <person name="Genoscope - CEA"/>
        </authorList>
    </citation>
    <scope>NUCLEOTIDE SEQUENCE</scope>
</reference>
<organism evidence="2 3">
    <name type="scientific">Oncorhynchus mykiss</name>
    <name type="common">Rainbow trout</name>
    <name type="synonym">Salmo gairdneri</name>
    <dbReference type="NCBI Taxonomy" id="8022"/>
    <lineage>
        <taxon>Eukaryota</taxon>
        <taxon>Metazoa</taxon>
        <taxon>Chordata</taxon>
        <taxon>Craniata</taxon>
        <taxon>Vertebrata</taxon>
        <taxon>Euteleostomi</taxon>
        <taxon>Actinopterygii</taxon>
        <taxon>Neopterygii</taxon>
        <taxon>Teleostei</taxon>
        <taxon>Protacanthopterygii</taxon>
        <taxon>Salmoniformes</taxon>
        <taxon>Salmonidae</taxon>
        <taxon>Salmoninae</taxon>
        <taxon>Oncorhynchus</taxon>
    </lineage>
</organism>
<evidence type="ECO:0000313" key="3">
    <source>
        <dbReference type="Proteomes" id="UP000193380"/>
    </source>
</evidence>
<feature type="region of interest" description="Disordered" evidence="1">
    <location>
        <begin position="136"/>
        <end position="184"/>
    </location>
</feature>
<accession>A0A060X7C8</accession>
<name>A0A060X7C8_ONCMY</name>
<evidence type="ECO:0000313" key="2">
    <source>
        <dbReference type="EMBL" id="CDQ75152.1"/>
    </source>
</evidence>
<proteinExistence type="predicted"/>